<dbReference type="AlphaFoldDB" id="A0A0L8GCN4"/>
<dbReference type="InterPro" id="IPR012337">
    <property type="entry name" value="RNaseH-like_sf"/>
</dbReference>
<dbReference type="PANTHER" id="PTHR45913">
    <property type="entry name" value="EPM2A-INTERACTING PROTEIN 1"/>
    <property type="match status" value="1"/>
</dbReference>
<gene>
    <name evidence="1" type="ORF">OCBIM_22035782mg</name>
</gene>
<evidence type="ECO:0000313" key="1">
    <source>
        <dbReference type="EMBL" id="KOF74678.1"/>
    </source>
</evidence>
<proteinExistence type="predicted"/>
<reference evidence="1" key="1">
    <citation type="submission" date="2015-07" db="EMBL/GenBank/DDBJ databases">
        <title>MeaNS - Measles Nucleotide Surveillance Program.</title>
        <authorList>
            <person name="Tran T."/>
            <person name="Druce J."/>
        </authorList>
    </citation>
    <scope>NUCLEOTIDE SEQUENCE</scope>
    <source>
        <strain evidence="1">UCB-OBI-ISO-001</strain>
        <tissue evidence="1">Gonad</tissue>
    </source>
</reference>
<organism evidence="1">
    <name type="scientific">Octopus bimaculoides</name>
    <name type="common">California two-spotted octopus</name>
    <dbReference type="NCBI Taxonomy" id="37653"/>
    <lineage>
        <taxon>Eukaryota</taxon>
        <taxon>Metazoa</taxon>
        <taxon>Spiralia</taxon>
        <taxon>Lophotrochozoa</taxon>
        <taxon>Mollusca</taxon>
        <taxon>Cephalopoda</taxon>
        <taxon>Coleoidea</taxon>
        <taxon>Octopodiformes</taxon>
        <taxon>Octopoda</taxon>
        <taxon>Incirrata</taxon>
        <taxon>Octopodidae</taxon>
        <taxon>Octopus</taxon>
    </lineage>
</organism>
<dbReference type="PANTHER" id="PTHR45913:SF19">
    <property type="entry name" value="LOW QUALITY PROTEIN: ZINC FINGER BED DOMAIN-CONTAINING PROTEIN 5-LIKE"/>
    <property type="match status" value="1"/>
</dbReference>
<sequence length="585" mass="66994">MQGLRQSVEAAATANDAASSKLPRKEGINLQLKVCQYCENYIALGFTWTGNLDCPSLLCTVCGEKLANSAMAPAKLKRHLTTKHPELSGKNEQYFKRELAFNKRQVSMFAKKFKLSDKGQEEIVRIMFGEDAASELNKIPLSDNTISRHIQDMTGDIECNIKSKILKHKLFALQVDESTDITGKAQLLVFVRFINDEAIVEDFLCCKELPETRKGQNVFDVLNSYLEYCRLNWKNCVGICTDGAPAMTGCLKGFVPIAQKQNPNIIHTHCFIHREALVAKTLEPELKSVMDMVVKIANYIKMRPIKCQQFAKLCVGMEADISTLIQHTEIRWVSRGKVLSCFYELREELLTFSLQENLKDFVECLSDDHWCSKLAYLANIFHKLNPLNNGMQGRNENILSSTDKINAFQKKLTIWKKCIGNLEMFPSVFKRNCQEIALLILNHLHTLLTNLDKYFPSISVDLYDWIRNPFVEFEPFEEQFTLTEEELANVLNDRTLKLKHSELNLNAFWLLVEKEYPAIAQKALRLLVQFSTSYLCEFGFSALTTIKHKKRAQLLSVEDELRVCLSKTRPNLKELCKKHQAQVSH</sequence>
<dbReference type="EMBL" id="KQ422532">
    <property type="protein sequence ID" value="KOF74678.1"/>
    <property type="molecule type" value="Genomic_DNA"/>
</dbReference>
<name>A0A0L8GCN4_OCTBM</name>
<dbReference type="STRING" id="37653.A0A0L8GCN4"/>
<accession>A0A0L8GCN4</accession>
<dbReference type="SUPFAM" id="SSF53098">
    <property type="entry name" value="Ribonuclease H-like"/>
    <property type="match status" value="1"/>
</dbReference>
<protein>
    <submittedName>
        <fullName evidence="1">Uncharacterized protein</fullName>
    </submittedName>
</protein>
<dbReference type="OrthoDB" id="1101576at2759"/>